<evidence type="ECO:0000313" key="1">
    <source>
        <dbReference type="EMBL" id="EDX41565.1"/>
    </source>
</evidence>
<name>B3XRZ1_LIMR1</name>
<gene>
    <name evidence="1" type="ORF">Lreu23DRAFT_3076</name>
</gene>
<dbReference type="Proteomes" id="UP000003853">
    <property type="component" value="Unassembled WGS sequence"/>
</dbReference>
<dbReference type="eggNOG" id="ENOG5032GPV">
    <property type="taxonomic scope" value="Bacteria"/>
</dbReference>
<dbReference type="EMBL" id="AAPZ02000002">
    <property type="protein sequence ID" value="EDX41565.1"/>
    <property type="molecule type" value="Genomic_DNA"/>
</dbReference>
<accession>B3XRZ1</accession>
<protein>
    <submittedName>
        <fullName evidence="1">Uncharacterized protein</fullName>
    </submittedName>
</protein>
<dbReference type="RefSeq" id="WP_003665885.1">
    <property type="nucleotide sequence ID" value="NZ_AAPZ02000002.1"/>
</dbReference>
<proteinExistence type="predicted"/>
<evidence type="ECO:0000313" key="2">
    <source>
        <dbReference type="Proteomes" id="UP000003853"/>
    </source>
</evidence>
<dbReference type="PATRIC" id="fig|349123.13.peg.79"/>
<organism evidence="1 2">
    <name type="scientific">Limosilactobacillus reuteri subsp. rodentium (strain DSM 17509 / CIP 109821 / 100-23)</name>
    <name type="common">Lactobacillus reuteri</name>
    <dbReference type="NCBI Taxonomy" id="349123"/>
    <lineage>
        <taxon>Bacteria</taxon>
        <taxon>Bacillati</taxon>
        <taxon>Bacillota</taxon>
        <taxon>Bacilli</taxon>
        <taxon>Lactobacillales</taxon>
        <taxon>Lactobacillaceae</taxon>
        <taxon>Limosilactobacillus</taxon>
    </lineage>
</organism>
<reference evidence="2" key="1">
    <citation type="submission" date="2008-06" db="EMBL/GenBank/DDBJ databases">
        <title>Permanent draft sequence of Lactobacillus reuteri 100-23.</title>
        <authorList>
            <consortium name="US DOE Joint Genome Institute"/>
            <person name="Copeland A."/>
            <person name="Lucas S."/>
            <person name="Lapidus A."/>
            <person name="Barry K."/>
            <person name="Detter J.C."/>
            <person name="Glavina del Rio T."/>
            <person name="Hammon N."/>
            <person name="Israni S."/>
            <person name="Dalin E."/>
            <person name="Tice H."/>
            <person name="Pitluck S."/>
            <person name="Sun H."/>
            <person name="Schmutz J."/>
            <person name="Larimer F."/>
            <person name="Land M."/>
            <person name="Hauser L."/>
            <person name="Walter J."/>
            <person name="Heng N.C.K."/>
            <person name="Tannock G.W."/>
            <person name="Richardson P."/>
        </authorList>
    </citation>
    <scope>NUCLEOTIDE SEQUENCE [LARGE SCALE GENOMIC DNA]</scope>
    <source>
        <strain evidence="2">DSM 17509 / CIP 109821 / 100-23</strain>
    </source>
</reference>
<sequence length="116" mass="13665">MALTFIKTKKHAFIVNTVNDRLRENMNIIYGRDIHLYAQLVITDSNPKGTMKYSDYYSSNPIQVCNKNDIIEQRELNENEIDIYERITNNSKLTKANHEYLKNNFFSKVNSSKQKI</sequence>
<dbReference type="AlphaFoldDB" id="B3XRZ1"/>
<comment type="caution">
    <text evidence="1">The sequence shown here is derived from an EMBL/GenBank/DDBJ whole genome shotgun (WGS) entry which is preliminary data.</text>
</comment>